<proteinExistence type="predicted"/>
<dbReference type="eggNOG" id="ENOG502S11C">
    <property type="taxonomic scope" value="Eukaryota"/>
</dbReference>
<feature type="region of interest" description="Disordered" evidence="1">
    <location>
        <begin position="1"/>
        <end position="67"/>
    </location>
</feature>
<accession>G5BSJ2</accession>
<evidence type="ECO:0000313" key="2">
    <source>
        <dbReference type="EMBL" id="EHB12253.1"/>
    </source>
</evidence>
<dbReference type="InterPro" id="IPR052696">
    <property type="entry name" value="Coiled-coil_domain"/>
</dbReference>
<dbReference type="InterPro" id="IPR027889">
    <property type="entry name" value="CCER1"/>
</dbReference>
<feature type="compositionally biased region" description="Basic and acidic residues" evidence="1">
    <location>
        <begin position="348"/>
        <end position="365"/>
    </location>
</feature>
<feature type="compositionally biased region" description="Basic and acidic residues" evidence="1">
    <location>
        <begin position="1"/>
        <end position="10"/>
    </location>
</feature>
<feature type="region of interest" description="Disordered" evidence="1">
    <location>
        <begin position="137"/>
        <end position="159"/>
    </location>
</feature>
<organism evidence="2 3">
    <name type="scientific">Heterocephalus glaber</name>
    <name type="common">Naked mole rat</name>
    <dbReference type="NCBI Taxonomy" id="10181"/>
    <lineage>
        <taxon>Eukaryota</taxon>
        <taxon>Metazoa</taxon>
        <taxon>Chordata</taxon>
        <taxon>Craniata</taxon>
        <taxon>Vertebrata</taxon>
        <taxon>Euteleostomi</taxon>
        <taxon>Mammalia</taxon>
        <taxon>Eutheria</taxon>
        <taxon>Euarchontoglires</taxon>
        <taxon>Glires</taxon>
        <taxon>Rodentia</taxon>
        <taxon>Hystricomorpha</taxon>
        <taxon>Bathyergidae</taxon>
        <taxon>Heterocephalus</taxon>
    </lineage>
</organism>
<dbReference type="FunCoup" id="G5BSJ2">
    <property type="interactions" value="4"/>
</dbReference>
<dbReference type="STRING" id="10181.G5BSJ2"/>
<feature type="compositionally biased region" description="Acidic residues" evidence="1">
    <location>
        <begin position="366"/>
        <end position="376"/>
    </location>
</feature>
<dbReference type="AlphaFoldDB" id="G5BSJ2"/>
<evidence type="ECO:0000313" key="3">
    <source>
        <dbReference type="Proteomes" id="UP000006813"/>
    </source>
</evidence>
<dbReference type="EMBL" id="JH171641">
    <property type="protein sequence ID" value="EHB12253.1"/>
    <property type="molecule type" value="Genomic_DNA"/>
</dbReference>
<sequence length="376" mass="43737">MTLFQKEDPRNLGGGWPSSARLGTWSSCHRRLRGAPMSKRRRYSYGPKPGYEPPRRKPKQPHGPGPWFQPPLRPCWYPDWGRCGGPWGPPPAQFRKPPCLVEMMQVYGVHPLCHCSCSCWCAPWNPGWASPPCRKKRWGRRGRLRRPPRRSFPRSPPVDQSMLLQPVNLYSWRAPGMRAPRNTTQYLMNQIYQDLRQQEKLERRQMAQGAQQVPPGSAGGDAPPSDGEENGALQETFYSYLQDPSLALSPVQVQEKESPPQPVVEEEAGEEMEEEEEEEEELELQEEREEEEEEEEELELQEECLEECNAEEEYEEEEFAGEEEESEEEEEEAGTEDEDVQEEEEEKEGGYEEERKEEEKEREVEEQGLEEELRDI</sequence>
<feature type="compositionally biased region" description="Low complexity" evidence="1">
    <location>
        <begin position="214"/>
        <end position="225"/>
    </location>
</feature>
<dbReference type="Proteomes" id="UP000006813">
    <property type="component" value="Unassembled WGS sequence"/>
</dbReference>
<name>G5BSJ2_HETGA</name>
<evidence type="ECO:0008006" key="4">
    <source>
        <dbReference type="Google" id="ProtNLM"/>
    </source>
</evidence>
<feature type="compositionally biased region" description="Basic residues" evidence="1">
    <location>
        <begin position="137"/>
        <end position="152"/>
    </location>
</feature>
<evidence type="ECO:0000256" key="1">
    <source>
        <dbReference type="SAM" id="MobiDB-lite"/>
    </source>
</evidence>
<dbReference type="Pfam" id="PF15482">
    <property type="entry name" value="CCER1"/>
    <property type="match status" value="1"/>
</dbReference>
<gene>
    <name evidence="2" type="ORF">GW7_13646</name>
</gene>
<feature type="compositionally biased region" description="Basic residues" evidence="1">
    <location>
        <begin position="28"/>
        <end position="43"/>
    </location>
</feature>
<dbReference type="PANTHER" id="PTHR37337:SF1">
    <property type="entry name" value="COILED-COIL DOMAIN-CONTAINING GLUTAMATE-RICH PROTEIN 1"/>
    <property type="match status" value="1"/>
</dbReference>
<feature type="region of interest" description="Disordered" evidence="1">
    <location>
        <begin position="200"/>
        <end position="231"/>
    </location>
</feature>
<reference evidence="2 3" key="1">
    <citation type="journal article" date="2011" name="Nature">
        <title>Genome sequencing reveals insights into physiology and longevity of the naked mole rat.</title>
        <authorList>
            <person name="Kim E.B."/>
            <person name="Fang X."/>
            <person name="Fushan A.A."/>
            <person name="Huang Z."/>
            <person name="Lobanov A.V."/>
            <person name="Han L."/>
            <person name="Marino S.M."/>
            <person name="Sun X."/>
            <person name="Turanov A.A."/>
            <person name="Yang P."/>
            <person name="Yim S.H."/>
            <person name="Zhao X."/>
            <person name="Kasaikina M.V."/>
            <person name="Stoletzki N."/>
            <person name="Peng C."/>
            <person name="Polak P."/>
            <person name="Xiong Z."/>
            <person name="Kiezun A."/>
            <person name="Zhu Y."/>
            <person name="Chen Y."/>
            <person name="Kryukov G.V."/>
            <person name="Zhang Q."/>
            <person name="Peshkin L."/>
            <person name="Yang L."/>
            <person name="Bronson R.T."/>
            <person name="Buffenstein R."/>
            <person name="Wang B."/>
            <person name="Han C."/>
            <person name="Li Q."/>
            <person name="Chen L."/>
            <person name="Zhao W."/>
            <person name="Sunyaev S.R."/>
            <person name="Park T.J."/>
            <person name="Zhang G."/>
            <person name="Wang J."/>
            <person name="Gladyshev V.N."/>
        </authorList>
    </citation>
    <scope>NUCLEOTIDE SEQUENCE [LARGE SCALE GENOMIC DNA]</scope>
</reference>
<dbReference type="InParanoid" id="G5BSJ2"/>
<protein>
    <recommendedName>
        <fullName evidence="4">Coiled-coil domain-containing glutamate-rich protein 1</fullName>
    </recommendedName>
</protein>
<feature type="region of interest" description="Disordered" evidence="1">
    <location>
        <begin position="251"/>
        <end position="376"/>
    </location>
</feature>
<feature type="compositionally biased region" description="Acidic residues" evidence="1">
    <location>
        <begin position="264"/>
        <end position="347"/>
    </location>
</feature>
<dbReference type="PANTHER" id="PTHR37337">
    <property type="entry name" value="COILED-COIL DOMAIN-CONTAINING GLUTAMATE-RICH PROTEIN 1"/>
    <property type="match status" value="1"/>
</dbReference>